<dbReference type="OrthoDB" id="4371620at2"/>
<dbReference type="GeneID" id="64142156"/>
<reference evidence="1 2" key="1">
    <citation type="submission" date="2020-03" db="EMBL/GenBank/DDBJ databases">
        <title>Screen low temperature-resistant strains for efficient degradation of petroleum hydrocarbons under the low temperature.</title>
        <authorList>
            <person name="Wang Y."/>
            <person name="Chen J."/>
        </authorList>
    </citation>
    <scope>NUCLEOTIDE SEQUENCE [LARGE SCALE GENOMIC DNA]</scope>
    <source>
        <strain evidence="1 2">KB1</strain>
    </source>
</reference>
<evidence type="ECO:0000313" key="2">
    <source>
        <dbReference type="Proteomes" id="UP000502345"/>
    </source>
</evidence>
<dbReference type="EMBL" id="CP050124">
    <property type="protein sequence ID" value="QIP41769.1"/>
    <property type="molecule type" value="Genomic_DNA"/>
</dbReference>
<gene>
    <name evidence="1" type="ORF">G9444_4525</name>
</gene>
<dbReference type="AlphaFoldDB" id="A0A1Q4K376"/>
<evidence type="ECO:0000313" key="1">
    <source>
        <dbReference type="EMBL" id="QIP41769.1"/>
    </source>
</evidence>
<name>A0A1Q4K376_RHOER</name>
<accession>A0A1Q4K376</accession>
<dbReference type="Pfam" id="PF08893">
    <property type="entry name" value="DUF1839"/>
    <property type="match status" value="1"/>
</dbReference>
<dbReference type="RefSeq" id="WP_003946304.1">
    <property type="nucleotide sequence ID" value="NZ_AP018733.1"/>
</dbReference>
<dbReference type="STRING" id="1833.XU06_20315"/>
<proteinExistence type="predicted"/>
<protein>
    <submittedName>
        <fullName evidence="1">Uncharacterized protein</fullName>
    </submittedName>
</protein>
<sequence length="328" mass="36550">MSRLIDISPDRYRPHSLHQDDRVWAQTNCYTDLWIEVLHSLGLDPVPALACAFSSRFDGTQWTFLKLKAEDIYALYGIEVAEMNVWRAPLIHVEDNLAVGMLSTVEVDGYWLPDTLGTSYHEGHTKTTIVPNRIDRVAGELEYFHNSGYYLLRGDDFSGVFDLDRSSLPSFVPYVEQIRLNPVHATNAGNIAEVARRNVAVRAVGNPVRELGRKVIDDLEWVQGAGMDAFHLWSFGLLRQCGASAELAADASEFLDTAGFSGTGEAAPDFRKVASGAKSVQFQMARASRGRAVDPREQLDEMAVSWKRAMEIVADTVGVDSHRHLRLV</sequence>
<organism evidence="1 2">
    <name type="scientific">Rhodococcus erythropolis</name>
    <name type="common">Arthrobacter picolinophilus</name>
    <dbReference type="NCBI Taxonomy" id="1833"/>
    <lineage>
        <taxon>Bacteria</taxon>
        <taxon>Bacillati</taxon>
        <taxon>Actinomycetota</taxon>
        <taxon>Actinomycetes</taxon>
        <taxon>Mycobacteriales</taxon>
        <taxon>Nocardiaceae</taxon>
        <taxon>Rhodococcus</taxon>
        <taxon>Rhodococcus erythropolis group</taxon>
    </lineage>
</organism>
<dbReference type="Proteomes" id="UP000502345">
    <property type="component" value="Chromosome"/>
</dbReference>
<dbReference type="InterPro" id="IPR014989">
    <property type="entry name" value="DUF1839"/>
</dbReference>